<protein>
    <submittedName>
        <fullName evidence="2">Uncharacterized protein</fullName>
    </submittedName>
</protein>
<dbReference type="Proteomes" id="UP000232722">
    <property type="component" value="Unassembled WGS sequence"/>
</dbReference>
<feature type="region of interest" description="Disordered" evidence="1">
    <location>
        <begin position="1"/>
        <end position="34"/>
    </location>
</feature>
<dbReference type="VEuPathDB" id="FungiDB:RhiirA1_404127"/>
<evidence type="ECO:0000313" key="2">
    <source>
        <dbReference type="EMBL" id="PKB95106.1"/>
    </source>
</evidence>
<evidence type="ECO:0000256" key="1">
    <source>
        <dbReference type="SAM" id="MobiDB-lite"/>
    </source>
</evidence>
<dbReference type="EMBL" id="LLXH01003919">
    <property type="protein sequence ID" value="PKC53708.1"/>
    <property type="molecule type" value="Genomic_DNA"/>
</dbReference>
<evidence type="ECO:0000313" key="3">
    <source>
        <dbReference type="EMBL" id="PKC53708.1"/>
    </source>
</evidence>
<dbReference type="VEuPathDB" id="FungiDB:FUN_021914"/>
<reference evidence="2 5" key="2">
    <citation type="submission" date="2017-09" db="EMBL/GenBank/DDBJ databases">
        <title>Extensive intraspecific genome diversity in a model arbuscular mycorrhizal fungus.</title>
        <authorList>
            <person name="Chen E.C."/>
            <person name="Morin E."/>
            <person name="Beaudet D."/>
            <person name="Noel J."/>
            <person name="Ndikumana S."/>
            <person name="Charron P."/>
            <person name="St-Onge C."/>
            <person name="Giorgi J."/>
            <person name="Grigoriev I.V."/>
            <person name="Roux C."/>
            <person name="Martin F.M."/>
            <person name="Corradi N."/>
        </authorList>
    </citation>
    <scope>NUCLEOTIDE SEQUENCE [LARGE SCALE GENOMIC DNA]</scope>
    <source>
        <strain evidence="2 5">A5</strain>
    </source>
</reference>
<comment type="caution">
    <text evidence="2">The sequence shown here is derived from an EMBL/GenBank/DDBJ whole genome shotgun (WGS) entry which is preliminary data.</text>
</comment>
<reference evidence="2 5" key="1">
    <citation type="submission" date="2016-04" db="EMBL/GenBank/DDBJ databases">
        <title>Genome analyses suggest a sexual origin of heterokaryosis in a supposedly ancient asexual fungus.</title>
        <authorList>
            <person name="Ropars J."/>
            <person name="Sedzielewska K."/>
            <person name="Noel J."/>
            <person name="Charron P."/>
            <person name="Farinelli L."/>
            <person name="Marton T."/>
            <person name="Kruger M."/>
            <person name="Pelin A."/>
            <person name="Brachmann A."/>
            <person name="Corradi N."/>
        </authorList>
    </citation>
    <scope>NUCLEOTIDE SEQUENCE [LARGE SCALE GENOMIC DNA]</scope>
    <source>
        <strain evidence="2 5">A5</strain>
    </source>
</reference>
<dbReference type="AlphaFoldDB" id="A0A2I1FHV9"/>
<proteinExistence type="predicted"/>
<evidence type="ECO:0000313" key="4">
    <source>
        <dbReference type="Proteomes" id="UP000232688"/>
    </source>
</evidence>
<accession>A0A2I1FHV9</accession>
<feature type="region of interest" description="Disordered" evidence="1">
    <location>
        <begin position="50"/>
        <end position="69"/>
    </location>
</feature>
<evidence type="ECO:0000313" key="5">
    <source>
        <dbReference type="Proteomes" id="UP000232722"/>
    </source>
</evidence>
<reference evidence="3 4" key="4">
    <citation type="submission" date="2017-10" db="EMBL/GenBank/DDBJ databases">
        <title>Genome analyses suggest a sexual origin of heterokaryosis in a supposedly ancient asexual fungus.</title>
        <authorList>
            <person name="Corradi N."/>
            <person name="Sedzielewska K."/>
            <person name="Noel J."/>
            <person name="Charron P."/>
            <person name="Farinelli L."/>
            <person name="Marton T."/>
            <person name="Kruger M."/>
            <person name="Pelin A."/>
            <person name="Brachmann A."/>
            <person name="Corradi N."/>
        </authorList>
    </citation>
    <scope>NUCLEOTIDE SEQUENCE [LARGE SCALE GENOMIC DNA]</scope>
    <source>
        <strain evidence="3 4">A1</strain>
    </source>
</reference>
<name>A0A2I1FHV9_9GLOM</name>
<reference evidence="3 4" key="3">
    <citation type="submission" date="2017-10" db="EMBL/GenBank/DDBJ databases">
        <title>Extensive intraspecific genome diversity in a model arbuscular mycorrhizal fungus.</title>
        <authorList>
            <person name="Chen E.C.H."/>
            <person name="Morin E."/>
            <person name="Baudet D."/>
            <person name="Noel J."/>
            <person name="Ndikumana S."/>
            <person name="Charron P."/>
            <person name="St-Onge C."/>
            <person name="Giorgi J."/>
            <person name="Grigoriev I.V."/>
            <person name="Roux C."/>
            <person name="Martin F.M."/>
            <person name="Corradi N."/>
        </authorList>
    </citation>
    <scope>NUCLEOTIDE SEQUENCE [LARGE SCALE GENOMIC DNA]</scope>
    <source>
        <strain evidence="3 4">A1</strain>
    </source>
</reference>
<dbReference type="Proteomes" id="UP000232688">
    <property type="component" value="Unassembled WGS sequence"/>
</dbReference>
<dbReference type="OrthoDB" id="2462324at2759"/>
<sequence>MAPKTQKLNQKEAAAKTQQSKCNEVNRGKKISSLVPEATTPIQAGRIASLMPDVATPPRTRSSSSLLGGDKPLPASFTEMSNILYVCNWLVKRPHILELANQMLTANNTSSNTNMVVNSLHGNDNLLGMNKAHLRNEESKCLFLRIRNPSSSDLNNFISAVLGYKPCSEMAKDYGKIV</sequence>
<dbReference type="EMBL" id="LLXJ01005138">
    <property type="protein sequence ID" value="PKB95106.1"/>
    <property type="molecule type" value="Genomic_DNA"/>
</dbReference>
<dbReference type="VEuPathDB" id="FungiDB:RhiirFUN_003847"/>
<gene>
    <name evidence="3" type="ORF">RhiirA1_404127</name>
    <name evidence="2" type="ORF">RhiirA5_386225</name>
</gene>
<organism evidence="2 5">
    <name type="scientific">Rhizophagus irregularis</name>
    <dbReference type="NCBI Taxonomy" id="588596"/>
    <lineage>
        <taxon>Eukaryota</taxon>
        <taxon>Fungi</taxon>
        <taxon>Fungi incertae sedis</taxon>
        <taxon>Mucoromycota</taxon>
        <taxon>Glomeromycotina</taxon>
        <taxon>Glomeromycetes</taxon>
        <taxon>Glomerales</taxon>
        <taxon>Glomeraceae</taxon>
        <taxon>Rhizophagus</taxon>
    </lineage>
</organism>